<comment type="subcellular location">
    <subcellularLocation>
        <location evidence="5">Cell membrane</location>
        <topology evidence="5">Peripheral membrane protein</topology>
        <orientation evidence="5">Cytoplasmic side</orientation>
    </subcellularLocation>
    <text evidence="5">Localizes to the Z ring in an FtsZ-dependent manner. Targeted to the membrane through a conserved C-terminal amphipathic helix.</text>
</comment>
<dbReference type="Gene3D" id="3.30.1490.110">
    <property type="match status" value="1"/>
</dbReference>
<dbReference type="HAMAP" id="MF_02033">
    <property type="entry name" value="FtsA"/>
    <property type="match status" value="1"/>
</dbReference>
<dbReference type="SUPFAM" id="SSF53067">
    <property type="entry name" value="Actin-like ATPase domain"/>
    <property type="match status" value="2"/>
</dbReference>
<evidence type="ECO:0000256" key="3">
    <source>
        <dbReference type="ARBA" id="ARBA00023136"/>
    </source>
</evidence>
<dbReference type="PIRSF" id="PIRSF003101">
    <property type="entry name" value="FtsA"/>
    <property type="match status" value="1"/>
</dbReference>
<dbReference type="PANTHER" id="PTHR32432">
    <property type="entry name" value="CELL DIVISION PROTEIN FTSA-RELATED"/>
    <property type="match status" value="1"/>
</dbReference>
<dbReference type="InterPro" id="IPR003494">
    <property type="entry name" value="SHS2_FtsA"/>
</dbReference>
<comment type="similarity">
    <text evidence="5 6">Belongs to the FtsA/MreB family.</text>
</comment>
<keyword evidence="3 5" id="KW-0472">Membrane</keyword>
<reference evidence="8 9" key="1">
    <citation type="submission" date="2022-11" db="EMBL/GenBank/DDBJ databases">
        <title>Haliovirga abyssi gen. nov., sp. nov., a mesophilic fermentative bacterium isolated from the Iheya North hydrothermal field and the proposal of Haliovirgaceae fam. nov.</title>
        <authorList>
            <person name="Miyazaki U."/>
            <person name="Tame A."/>
            <person name="Miyazaki J."/>
            <person name="Takai K."/>
            <person name="Sawayama S."/>
            <person name="Kitajima M."/>
            <person name="Okamoto A."/>
            <person name="Nakagawa S."/>
        </authorList>
    </citation>
    <scope>NUCLEOTIDE SEQUENCE [LARGE SCALE GENOMIC DNA]</scope>
    <source>
        <strain evidence="8 9">IC12</strain>
    </source>
</reference>
<dbReference type="InterPro" id="IPR050696">
    <property type="entry name" value="FtsA/MreB"/>
</dbReference>
<feature type="domain" description="SHS2" evidence="7">
    <location>
        <begin position="7"/>
        <end position="198"/>
    </location>
</feature>
<comment type="subunit">
    <text evidence="5">Self-interacts. Interacts with FtsZ.</text>
</comment>
<dbReference type="KEGG" id="haby:HLVA_01720"/>
<protein>
    <recommendedName>
        <fullName evidence="5 6">Cell division protein FtsA</fullName>
    </recommendedName>
</protein>
<evidence type="ECO:0000256" key="1">
    <source>
        <dbReference type="ARBA" id="ARBA00022475"/>
    </source>
</evidence>
<keyword evidence="4 5" id="KW-0131">Cell cycle</keyword>
<keyword evidence="1 5" id="KW-1003">Cell membrane</keyword>
<evidence type="ECO:0000313" key="9">
    <source>
        <dbReference type="Proteomes" id="UP001321582"/>
    </source>
</evidence>
<evidence type="ECO:0000256" key="6">
    <source>
        <dbReference type="PIRNR" id="PIRNR003101"/>
    </source>
</evidence>
<dbReference type="GO" id="GO:0032153">
    <property type="term" value="C:cell division site"/>
    <property type="evidence" value="ECO:0007669"/>
    <property type="project" value="UniProtKB-UniRule"/>
</dbReference>
<dbReference type="GO" id="GO:0043093">
    <property type="term" value="P:FtsZ-dependent cytokinesis"/>
    <property type="evidence" value="ECO:0007669"/>
    <property type="project" value="UniProtKB-UniRule"/>
</dbReference>
<evidence type="ECO:0000256" key="4">
    <source>
        <dbReference type="ARBA" id="ARBA00023306"/>
    </source>
</evidence>
<evidence type="ECO:0000259" key="7">
    <source>
        <dbReference type="SMART" id="SM00842"/>
    </source>
</evidence>
<name>A0AAU9DMR8_9FUSO</name>
<evidence type="ECO:0000313" key="8">
    <source>
        <dbReference type="EMBL" id="BDU49603.1"/>
    </source>
</evidence>
<dbReference type="Proteomes" id="UP001321582">
    <property type="component" value="Chromosome"/>
</dbReference>
<dbReference type="SMART" id="SM00842">
    <property type="entry name" value="FtsA"/>
    <property type="match status" value="1"/>
</dbReference>
<comment type="function">
    <text evidence="5 6">Cell division protein that is involved in the assembly of the Z ring. May serve as a membrane anchor for the Z ring.</text>
</comment>
<keyword evidence="9" id="KW-1185">Reference proteome</keyword>
<evidence type="ECO:0000256" key="5">
    <source>
        <dbReference type="HAMAP-Rule" id="MF_02033"/>
    </source>
</evidence>
<dbReference type="Pfam" id="PF14450">
    <property type="entry name" value="FtsA"/>
    <property type="match status" value="1"/>
</dbReference>
<dbReference type="Pfam" id="PF02491">
    <property type="entry name" value="SHS2_FTSA"/>
    <property type="match status" value="1"/>
</dbReference>
<dbReference type="NCBIfam" id="TIGR01174">
    <property type="entry name" value="ftsA"/>
    <property type="match status" value="1"/>
</dbReference>
<dbReference type="InterPro" id="IPR020823">
    <property type="entry name" value="Cell_div_FtsA"/>
</dbReference>
<dbReference type="EMBL" id="AP027059">
    <property type="protein sequence ID" value="BDU49603.1"/>
    <property type="molecule type" value="Genomic_DNA"/>
</dbReference>
<dbReference type="PANTHER" id="PTHR32432:SF4">
    <property type="entry name" value="CELL DIVISION PROTEIN FTSA"/>
    <property type="match status" value="1"/>
</dbReference>
<dbReference type="RefSeq" id="WP_307904553.1">
    <property type="nucleotide sequence ID" value="NZ_AP027059.1"/>
</dbReference>
<sequence length="424" mass="46859">MNNQNIVVSIDVGTTKIFVIVSEIDRETEKFKILGYGMSASNGGLNKGRVVDIDRAAKDIESAIKAAEIMSSVPITKAFVGIAGRHIESLESSGIITLSENEPREITKADKRRLEDIAENKVVPVERTVIHRIGYNYRIDDSGIIKNPIGMRGCKLEGTVHVVTGMINTIDALIKSVNKLSIEVEDVVLEPYASGKAVLTDTEKRTGVILVDIGGGTTDIAVFKNEKLIYTSVLPLGGEYFTSDIATLLGIETRVADNLKKDFSINNEDYKMDEVVEIPNYDRYTEKKEVEVKHLKEIIDSRTEEILENIEKKIEASGVKHQVYNGIVFTGGSSKIAGLKERAEKYFDMPVRFAVPIKKDGLSDQMLKPEDATGVGLLLYGVEKSLEGKVISLNEEEQEGKKSMFDVIIGKLKKGFDIFFSDSE</sequence>
<gene>
    <name evidence="5 8" type="primary">ftsA</name>
    <name evidence="8" type="ORF">HLVA_01720</name>
</gene>
<dbReference type="AlphaFoldDB" id="A0AAU9DMR8"/>
<proteinExistence type="inferred from homology"/>
<accession>A0AAU9DMR8</accession>
<organism evidence="8 9">
    <name type="scientific">Haliovirga abyssi</name>
    <dbReference type="NCBI Taxonomy" id="2996794"/>
    <lineage>
        <taxon>Bacteria</taxon>
        <taxon>Fusobacteriati</taxon>
        <taxon>Fusobacteriota</taxon>
        <taxon>Fusobacteriia</taxon>
        <taxon>Fusobacteriales</taxon>
        <taxon>Haliovirgaceae</taxon>
        <taxon>Haliovirga</taxon>
    </lineage>
</organism>
<keyword evidence="2 5" id="KW-0132">Cell division</keyword>
<dbReference type="InterPro" id="IPR043129">
    <property type="entry name" value="ATPase_NBD"/>
</dbReference>
<dbReference type="Gene3D" id="3.30.420.40">
    <property type="match status" value="2"/>
</dbReference>
<dbReference type="GO" id="GO:0009898">
    <property type="term" value="C:cytoplasmic side of plasma membrane"/>
    <property type="evidence" value="ECO:0007669"/>
    <property type="project" value="UniProtKB-UniRule"/>
</dbReference>
<dbReference type="CDD" id="cd24048">
    <property type="entry name" value="ASKHA_NBD_FtsA"/>
    <property type="match status" value="1"/>
</dbReference>
<evidence type="ECO:0000256" key="2">
    <source>
        <dbReference type="ARBA" id="ARBA00022618"/>
    </source>
</evidence>